<evidence type="ECO:0000313" key="2">
    <source>
        <dbReference type="Proteomes" id="UP000663869"/>
    </source>
</evidence>
<dbReference type="PANTHER" id="PTHR10492">
    <property type="match status" value="1"/>
</dbReference>
<proteinExistence type="predicted"/>
<dbReference type="Proteomes" id="UP000663869">
    <property type="component" value="Unassembled WGS sequence"/>
</dbReference>
<protein>
    <submittedName>
        <fullName evidence="1">Uncharacterized protein</fullName>
    </submittedName>
</protein>
<comment type="caution">
    <text evidence="1">The sequence shown here is derived from an EMBL/GenBank/DDBJ whole genome shotgun (WGS) entry which is preliminary data.</text>
</comment>
<reference evidence="1" key="1">
    <citation type="submission" date="2021-02" db="EMBL/GenBank/DDBJ databases">
        <authorList>
            <person name="Nowell W R."/>
        </authorList>
    </citation>
    <scope>NUCLEOTIDE SEQUENCE</scope>
</reference>
<dbReference type="PANTHER" id="PTHR10492:SF57">
    <property type="entry name" value="ATP-DEPENDENT DNA HELICASE"/>
    <property type="match status" value="1"/>
</dbReference>
<dbReference type="AlphaFoldDB" id="A0A818CZ62"/>
<accession>A0A818CZ62</accession>
<organism evidence="1 2">
    <name type="scientific">Rotaria socialis</name>
    <dbReference type="NCBI Taxonomy" id="392032"/>
    <lineage>
        <taxon>Eukaryota</taxon>
        <taxon>Metazoa</taxon>
        <taxon>Spiralia</taxon>
        <taxon>Gnathifera</taxon>
        <taxon>Rotifera</taxon>
        <taxon>Eurotatoria</taxon>
        <taxon>Bdelloidea</taxon>
        <taxon>Philodinida</taxon>
        <taxon>Philodinidae</taxon>
        <taxon>Rotaria</taxon>
    </lineage>
</organism>
<dbReference type="EMBL" id="CAJNYU010001418">
    <property type="protein sequence ID" value="CAF3433464.1"/>
    <property type="molecule type" value="Genomic_DNA"/>
</dbReference>
<gene>
    <name evidence="1" type="ORF">FME351_LOCUS11992</name>
</gene>
<evidence type="ECO:0000313" key="1">
    <source>
        <dbReference type="EMBL" id="CAF3433464.1"/>
    </source>
</evidence>
<sequence length="348" mass="40366">MIHGPCGTLNPYSPCMEHGKCSEKFAKEFQNATLANKDGYPRYHRRDNGITISIGKYELENRWIVPYNPYLLKKYNAHINGEICATVKSIKYLFKYIYKEHDCANIKTHVDARYVNAPEAAWRLFEFPLHDKSHAIIRLAVRLLNLQSVYFSEGNEESALKRATVKETTLTAWFKLNCKTPEVRTYLYHDIPQYFVFDHNGIWKRRLRGENVIGRIFDDLKTVDGYVCLTFIDAAKRRGLLHDDTEYQKCMTEANIFQVPQQLRTLFCVILLYRNPTNPVDLWNLFKTHMAEGFMIYADVKTSEAMALRAIEGKLKGQGRSCNDFGISVPSSIPYSFQSKTINKEEEL</sequence>
<name>A0A818CZ62_9BILA</name>